<protein>
    <submittedName>
        <fullName evidence="1">Uncharacterized protein</fullName>
    </submittedName>
</protein>
<accession>A0A1G2KDA0</accession>
<evidence type="ECO:0000313" key="2">
    <source>
        <dbReference type="Proteomes" id="UP000178574"/>
    </source>
</evidence>
<gene>
    <name evidence="1" type="ORF">A2847_00970</name>
</gene>
<dbReference type="AlphaFoldDB" id="A0A1G2KDA0"/>
<evidence type="ECO:0000313" key="1">
    <source>
        <dbReference type="EMBL" id="OGZ96368.1"/>
    </source>
</evidence>
<reference evidence="1 2" key="1">
    <citation type="journal article" date="2016" name="Nat. Commun.">
        <title>Thousands of microbial genomes shed light on interconnected biogeochemical processes in an aquifer system.</title>
        <authorList>
            <person name="Anantharaman K."/>
            <person name="Brown C.T."/>
            <person name="Hug L.A."/>
            <person name="Sharon I."/>
            <person name="Castelle C.J."/>
            <person name="Probst A.J."/>
            <person name="Thomas B.C."/>
            <person name="Singh A."/>
            <person name="Wilkins M.J."/>
            <person name="Karaoz U."/>
            <person name="Brodie E.L."/>
            <person name="Williams K.H."/>
            <person name="Hubbard S.S."/>
            <person name="Banfield J.F."/>
        </authorList>
    </citation>
    <scope>NUCLEOTIDE SEQUENCE [LARGE SCALE GENOMIC DNA]</scope>
</reference>
<proteinExistence type="predicted"/>
<dbReference type="EMBL" id="MHQD01000014">
    <property type="protein sequence ID" value="OGZ96368.1"/>
    <property type="molecule type" value="Genomic_DNA"/>
</dbReference>
<organism evidence="1 2">
    <name type="scientific">Candidatus Sungbacteria bacterium RIFCSPHIGHO2_01_FULL_50_25</name>
    <dbReference type="NCBI Taxonomy" id="1802265"/>
    <lineage>
        <taxon>Bacteria</taxon>
        <taxon>Candidatus Sungiibacteriota</taxon>
    </lineage>
</organism>
<name>A0A1G2KDA0_9BACT</name>
<sequence length="80" mass="9408">MDRVNLDKFGIRSRIEDEIKRFNKFRTGVLGQKQEETSIDVDMRSYAKYLLKEGTLIEKRELLSCLKSKLTLKDKKISLV</sequence>
<comment type="caution">
    <text evidence="1">The sequence shown here is derived from an EMBL/GenBank/DDBJ whole genome shotgun (WGS) entry which is preliminary data.</text>
</comment>
<dbReference type="Proteomes" id="UP000178574">
    <property type="component" value="Unassembled WGS sequence"/>
</dbReference>